<gene>
    <name evidence="1" type="primary">106075644</name>
</gene>
<dbReference type="VEuPathDB" id="VectorBase:BGLB026925"/>
<proteinExistence type="predicted"/>
<sequence>MITAPRRIRAGQMFQVFATILRMEYHENAISVRVSIVESDKEYTSSILKFERPSSRLMQLQMPSNAEAGNYKLRVEGRLDELVSGNIFFNETEIEFTPKHASIFIQMSKPIYRQEQLGILEKLIFICNSSHYFFGTDICLNSDLYGP</sequence>
<evidence type="ECO:0000313" key="2">
    <source>
        <dbReference type="Proteomes" id="UP000076420"/>
    </source>
</evidence>
<organism evidence="1 2">
    <name type="scientific">Biomphalaria glabrata</name>
    <name type="common">Bloodfluke planorb</name>
    <name type="synonym">Freshwater snail</name>
    <dbReference type="NCBI Taxonomy" id="6526"/>
    <lineage>
        <taxon>Eukaryota</taxon>
        <taxon>Metazoa</taxon>
        <taxon>Spiralia</taxon>
        <taxon>Lophotrochozoa</taxon>
        <taxon>Mollusca</taxon>
        <taxon>Gastropoda</taxon>
        <taxon>Heterobranchia</taxon>
        <taxon>Euthyneura</taxon>
        <taxon>Panpulmonata</taxon>
        <taxon>Hygrophila</taxon>
        <taxon>Lymnaeoidea</taxon>
        <taxon>Planorbidae</taxon>
        <taxon>Biomphalaria</taxon>
    </lineage>
</organism>
<dbReference type="Proteomes" id="UP000076420">
    <property type="component" value="Unassembled WGS sequence"/>
</dbReference>
<accession>A0A2C9L4P4</accession>
<reference evidence="1" key="1">
    <citation type="submission" date="2020-05" db="UniProtKB">
        <authorList>
            <consortium name="EnsemblMetazoa"/>
        </authorList>
    </citation>
    <scope>IDENTIFICATION</scope>
    <source>
        <strain evidence="1">BB02</strain>
    </source>
</reference>
<evidence type="ECO:0008006" key="3">
    <source>
        <dbReference type="Google" id="ProtNLM"/>
    </source>
</evidence>
<name>A0A2C9L4P4_BIOGL</name>
<dbReference type="STRING" id="6526.A0A2C9L4P4"/>
<dbReference type="Gene3D" id="2.60.40.2950">
    <property type="match status" value="1"/>
</dbReference>
<dbReference type="KEGG" id="bgt:106075644"/>
<protein>
    <recommendedName>
        <fullName evidence="3">Macroglobulin domain-containing protein</fullName>
    </recommendedName>
</protein>
<dbReference type="AlphaFoldDB" id="A0A2C9L4P4"/>
<dbReference type="VEuPathDB" id="VectorBase:BGLAX_043673"/>
<dbReference type="EnsemblMetazoa" id="BGLB026925-RA">
    <property type="protein sequence ID" value="BGLB026925-PA"/>
    <property type="gene ID" value="BGLB026925"/>
</dbReference>
<evidence type="ECO:0000313" key="1">
    <source>
        <dbReference type="EnsemblMetazoa" id="BGLB026925-PA"/>
    </source>
</evidence>